<reference evidence="5" key="1">
    <citation type="submission" date="2016-10" db="EMBL/GenBank/DDBJ databases">
        <authorList>
            <person name="de Groot N.N."/>
        </authorList>
    </citation>
    <scope>NUCLEOTIDE SEQUENCE</scope>
</reference>
<evidence type="ECO:0000259" key="3">
    <source>
        <dbReference type="Pfam" id="PF20695"/>
    </source>
</evidence>
<dbReference type="InterPro" id="IPR022390">
    <property type="entry name" value="HBDC"/>
</dbReference>
<dbReference type="Gene3D" id="3.40.1670.10">
    <property type="entry name" value="UbiD C-terminal domain-like"/>
    <property type="match status" value="1"/>
</dbReference>
<dbReference type="SUPFAM" id="SSF50475">
    <property type="entry name" value="FMN-binding split barrel"/>
    <property type="match status" value="1"/>
</dbReference>
<organism evidence="5">
    <name type="scientific">hydrothermal vent metagenome</name>
    <dbReference type="NCBI Taxonomy" id="652676"/>
    <lineage>
        <taxon>unclassified sequences</taxon>
        <taxon>metagenomes</taxon>
        <taxon>ecological metagenomes</taxon>
    </lineage>
</organism>
<dbReference type="GO" id="GO:0006744">
    <property type="term" value="P:ubiquinone biosynthetic process"/>
    <property type="evidence" value="ECO:0007669"/>
    <property type="project" value="TreeGrafter"/>
</dbReference>
<feature type="domain" description="3-octaprenyl-4-hydroxybenzoate carboxy-lyase-like C-terminal" evidence="4">
    <location>
        <begin position="324"/>
        <end position="447"/>
    </location>
</feature>
<dbReference type="GO" id="GO:0005829">
    <property type="term" value="C:cytosol"/>
    <property type="evidence" value="ECO:0007669"/>
    <property type="project" value="TreeGrafter"/>
</dbReference>
<dbReference type="NCBIfam" id="TIGR03701">
    <property type="entry name" value="mena_SCO4490"/>
    <property type="match status" value="1"/>
</dbReference>
<dbReference type="SUPFAM" id="SSF143968">
    <property type="entry name" value="UbiD C-terminal domain-like"/>
    <property type="match status" value="2"/>
</dbReference>
<dbReference type="NCBIfam" id="TIGR00148">
    <property type="entry name" value="UbiD family decarboxylase"/>
    <property type="match status" value="1"/>
</dbReference>
<dbReference type="Pfam" id="PF20696">
    <property type="entry name" value="UbiD_C"/>
    <property type="match status" value="1"/>
</dbReference>
<gene>
    <name evidence="5" type="ORF">MNB_SV-15-1200</name>
</gene>
<accession>A0A1W1ELD3</accession>
<sequence>MKNITKWLKTNANLKIIDEPLDVELEIPHIAYIEVKQDNSRPILFTKPINRAKNIEYDMPVLMNVFASKEITKKIFDKAPDDIAHQIESLLKMKPPADFMGKIDMMGQLFSLKNVFPKRLKFRGESQDVIIPKEEVDLDKLPIIKTWSEDGGPFITMGQVYTTSLDGSMQNLGMYRLQQYDKNHLGMHWQIHKDASSFFDQYKEANQKMPVSIAIGGDPLYIWCGQAPLPYGIFELLLYGLIRGKNAQLVKSITNDIYIPRDVDIVIEGFVDVNKMEIEGPFGDHTGYYTLKEPYPVMEVETITMKKKPTFVATVVGKPPLEDKYMGWATERIFKPLLQTTTPELIDYYMPENGVFHNLILAKMKTRYKGHAKQFMHAFWGVGQMSFVKHAIFVNEDAPSLEDDIEITKYILNRLTPKNILISEGIIDALDHSSPQTLVGGKLGIDATNEPIEDGIINPISDEELLIKVKELDNQIVGLKQYMMDTKNPICVVSVDKTTSQKELIKNLESTSNHIKILVIVDDSSNFIDNAYMLVWRVVNNIDASRDIKLEPFITIDATNKNELDNYTREWPKDTLCDKDTLDKLQEKGLIDINKEFIDKFGLL</sequence>
<evidence type="ECO:0000313" key="5">
    <source>
        <dbReference type="EMBL" id="SHO81654.1"/>
    </source>
</evidence>
<evidence type="ECO:0000259" key="2">
    <source>
        <dbReference type="Pfam" id="PF01977"/>
    </source>
</evidence>
<dbReference type="InterPro" id="IPR049383">
    <property type="entry name" value="UbiD-like_N"/>
</dbReference>
<feature type="domain" description="3-octaprenyl-4-hydroxybenzoate carboxy-lyase-like Rift-related" evidence="2">
    <location>
        <begin position="125"/>
        <end position="319"/>
    </location>
</feature>
<evidence type="ECO:0000256" key="1">
    <source>
        <dbReference type="ARBA" id="ARBA00010021"/>
    </source>
</evidence>
<dbReference type="PANTHER" id="PTHR30108:SF17">
    <property type="entry name" value="FERULIC ACID DECARBOXYLASE 1"/>
    <property type="match status" value="1"/>
</dbReference>
<feature type="domain" description="3-octaprenyl-4-hydroxybenzoate carboxy-lyase-like N-terminal" evidence="3">
    <location>
        <begin position="6"/>
        <end position="89"/>
    </location>
</feature>
<protein>
    <submittedName>
        <fullName evidence="5">UbiD family decarboxylase associated with menaquinone via futalosine</fullName>
    </submittedName>
</protein>
<comment type="similarity">
    <text evidence="1">Belongs to the UbiD family.</text>
</comment>
<dbReference type="InterPro" id="IPR048304">
    <property type="entry name" value="UbiD_Rift_dom"/>
</dbReference>
<dbReference type="PANTHER" id="PTHR30108">
    <property type="entry name" value="3-OCTAPRENYL-4-HYDROXYBENZOATE CARBOXY-LYASE-RELATED"/>
    <property type="match status" value="1"/>
</dbReference>
<dbReference type="InterPro" id="IPR002830">
    <property type="entry name" value="UbiD"/>
</dbReference>
<name>A0A1W1ELD3_9ZZZZ</name>
<proteinExistence type="inferred from homology"/>
<evidence type="ECO:0000259" key="4">
    <source>
        <dbReference type="Pfam" id="PF20696"/>
    </source>
</evidence>
<dbReference type="Pfam" id="PF20695">
    <property type="entry name" value="UbiD_N"/>
    <property type="match status" value="1"/>
</dbReference>
<dbReference type="EMBL" id="FRYL01000045">
    <property type="protein sequence ID" value="SHO81654.1"/>
    <property type="molecule type" value="Genomic_DNA"/>
</dbReference>
<dbReference type="AlphaFoldDB" id="A0A1W1ELD3"/>
<dbReference type="InterPro" id="IPR049381">
    <property type="entry name" value="UbiD-like_C"/>
</dbReference>
<dbReference type="Pfam" id="PF01977">
    <property type="entry name" value="UbiD"/>
    <property type="match status" value="1"/>
</dbReference>
<dbReference type="GO" id="GO:0008694">
    <property type="term" value="F:4-hydroxy-3-polyprenylbenzoate decarboxylase activity"/>
    <property type="evidence" value="ECO:0007669"/>
    <property type="project" value="TreeGrafter"/>
</dbReference>